<keyword evidence="4" id="KW-0808">Transferase</keyword>
<dbReference type="GO" id="GO:0006534">
    <property type="term" value="P:cysteine metabolic process"/>
    <property type="evidence" value="ECO:0007669"/>
    <property type="project" value="InterPro"/>
</dbReference>
<dbReference type="InterPro" id="IPR015422">
    <property type="entry name" value="PyrdxlP-dep_Trfase_small"/>
</dbReference>
<accession>D9QT22</accession>
<proteinExistence type="inferred from homology"/>
<dbReference type="CDD" id="cd06453">
    <property type="entry name" value="SufS_like"/>
    <property type="match status" value="1"/>
</dbReference>
<dbReference type="PANTHER" id="PTHR43586:SF4">
    <property type="entry name" value="ISOPENICILLIN N EPIMERASE"/>
    <property type="match status" value="1"/>
</dbReference>
<dbReference type="Gene3D" id="3.90.1150.10">
    <property type="entry name" value="Aspartate Aminotransferase, domain 1"/>
    <property type="match status" value="1"/>
</dbReference>
<evidence type="ECO:0000313" key="10">
    <source>
        <dbReference type="Proteomes" id="UP000001661"/>
    </source>
</evidence>
<evidence type="ECO:0000256" key="2">
    <source>
        <dbReference type="ARBA" id="ARBA00010447"/>
    </source>
</evidence>
<dbReference type="HOGENOM" id="CLU_003433_2_4_9"/>
<dbReference type="OrthoDB" id="9804366at2"/>
<dbReference type="PROSITE" id="PS00595">
    <property type="entry name" value="AA_TRANSFER_CLASS_5"/>
    <property type="match status" value="1"/>
</dbReference>
<dbReference type="NCBIfam" id="TIGR01977">
    <property type="entry name" value="am_tr_V_EF2568"/>
    <property type="match status" value="1"/>
</dbReference>
<evidence type="ECO:0000256" key="4">
    <source>
        <dbReference type="ARBA" id="ARBA00022679"/>
    </source>
</evidence>
<dbReference type="InterPro" id="IPR020578">
    <property type="entry name" value="Aminotrans_V_PyrdxlP_BS"/>
</dbReference>
<organism evidence="9 10">
    <name type="scientific">Acetohalobium arabaticum (strain ATCC 49924 / DSM 5501 / Z-7288)</name>
    <dbReference type="NCBI Taxonomy" id="574087"/>
    <lineage>
        <taxon>Bacteria</taxon>
        <taxon>Bacillati</taxon>
        <taxon>Bacillota</taxon>
        <taxon>Clostridia</taxon>
        <taxon>Halanaerobiales</taxon>
        <taxon>Halobacteroidaceae</taxon>
        <taxon>Acetohalobium</taxon>
    </lineage>
</organism>
<dbReference type="SUPFAM" id="SSF53383">
    <property type="entry name" value="PLP-dependent transferases"/>
    <property type="match status" value="1"/>
</dbReference>
<dbReference type="RefSeq" id="WP_013278967.1">
    <property type="nucleotide sequence ID" value="NC_014378.1"/>
</dbReference>
<dbReference type="PANTHER" id="PTHR43586">
    <property type="entry name" value="CYSTEINE DESULFURASE"/>
    <property type="match status" value="1"/>
</dbReference>
<gene>
    <name evidence="9" type="ordered locus">Acear_2027</name>
</gene>
<dbReference type="Pfam" id="PF00266">
    <property type="entry name" value="Aminotran_5"/>
    <property type="match status" value="1"/>
</dbReference>
<protein>
    <recommendedName>
        <fullName evidence="3">cysteine desulfurase</fullName>
        <ecNumber evidence="3">2.8.1.7</ecNumber>
    </recommendedName>
</protein>
<dbReference type="GO" id="GO:0030170">
    <property type="term" value="F:pyridoxal phosphate binding"/>
    <property type="evidence" value="ECO:0007669"/>
    <property type="project" value="InterPro"/>
</dbReference>
<evidence type="ECO:0000256" key="3">
    <source>
        <dbReference type="ARBA" id="ARBA00012239"/>
    </source>
</evidence>
<evidence type="ECO:0000256" key="1">
    <source>
        <dbReference type="ARBA" id="ARBA00001933"/>
    </source>
</evidence>
<feature type="domain" description="Aminotransferase class V" evidence="8">
    <location>
        <begin position="3"/>
        <end position="371"/>
    </location>
</feature>
<evidence type="ECO:0000256" key="6">
    <source>
        <dbReference type="ARBA" id="ARBA00050776"/>
    </source>
</evidence>
<dbReference type="KEGG" id="aar:Acear_2027"/>
<evidence type="ECO:0000256" key="7">
    <source>
        <dbReference type="RuleBase" id="RU004504"/>
    </source>
</evidence>
<dbReference type="InterPro" id="IPR015424">
    <property type="entry name" value="PyrdxlP-dep_Trfase"/>
</dbReference>
<evidence type="ECO:0000256" key="5">
    <source>
        <dbReference type="ARBA" id="ARBA00022898"/>
    </source>
</evidence>
<reference evidence="9 10" key="1">
    <citation type="journal article" date="2010" name="Stand. Genomic Sci.">
        <title>Complete genome sequence of Acetohalobium arabaticum type strain (Z-7288).</title>
        <authorList>
            <person name="Sikorski J."/>
            <person name="Lapidus A."/>
            <person name="Chertkov O."/>
            <person name="Lucas S."/>
            <person name="Copeland A."/>
            <person name="Glavina Del Rio T."/>
            <person name="Nolan M."/>
            <person name="Tice H."/>
            <person name="Cheng J.F."/>
            <person name="Han C."/>
            <person name="Brambilla E."/>
            <person name="Pitluck S."/>
            <person name="Liolios K."/>
            <person name="Ivanova N."/>
            <person name="Mavromatis K."/>
            <person name="Mikhailova N."/>
            <person name="Pati A."/>
            <person name="Bruce D."/>
            <person name="Detter C."/>
            <person name="Tapia R."/>
            <person name="Goodwin L."/>
            <person name="Chen A."/>
            <person name="Palaniappan K."/>
            <person name="Land M."/>
            <person name="Hauser L."/>
            <person name="Chang Y.J."/>
            <person name="Jeffries C.D."/>
            <person name="Rohde M."/>
            <person name="Goker M."/>
            <person name="Spring S."/>
            <person name="Woyke T."/>
            <person name="Bristow J."/>
            <person name="Eisen J.A."/>
            <person name="Markowitz V."/>
            <person name="Hugenholtz P."/>
            <person name="Kyrpides N.C."/>
            <person name="Klenk H.P."/>
        </authorList>
    </citation>
    <scope>NUCLEOTIDE SEQUENCE [LARGE SCALE GENOMIC DNA]</scope>
    <source>
        <strain evidence="10">ATCC 49924 / DSM 5501 / Z-7288</strain>
    </source>
</reference>
<dbReference type="AlphaFoldDB" id="D9QT22"/>
<dbReference type="InterPro" id="IPR015421">
    <property type="entry name" value="PyrdxlP-dep_Trfase_major"/>
</dbReference>
<comment type="catalytic activity">
    <reaction evidence="6">
        <text>(sulfur carrier)-H + L-cysteine = (sulfur carrier)-SH + L-alanine</text>
        <dbReference type="Rhea" id="RHEA:43892"/>
        <dbReference type="Rhea" id="RHEA-COMP:14737"/>
        <dbReference type="Rhea" id="RHEA-COMP:14739"/>
        <dbReference type="ChEBI" id="CHEBI:29917"/>
        <dbReference type="ChEBI" id="CHEBI:35235"/>
        <dbReference type="ChEBI" id="CHEBI:57972"/>
        <dbReference type="ChEBI" id="CHEBI:64428"/>
        <dbReference type="EC" id="2.8.1.7"/>
    </reaction>
</comment>
<dbReference type="eggNOG" id="COG0520">
    <property type="taxonomic scope" value="Bacteria"/>
</dbReference>
<dbReference type="EC" id="2.8.1.7" evidence="3"/>
<dbReference type="Proteomes" id="UP000001661">
    <property type="component" value="Chromosome"/>
</dbReference>
<dbReference type="InterPro" id="IPR010969">
    <property type="entry name" value="Cys_dSase-rel_unknwn_funct"/>
</dbReference>
<keyword evidence="10" id="KW-1185">Reference proteome</keyword>
<dbReference type="EMBL" id="CP002105">
    <property type="protein sequence ID" value="ADL13522.1"/>
    <property type="molecule type" value="Genomic_DNA"/>
</dbReference>
<dbReference type="PIRSF" id="PIRSF005572">
    <property type="entry name" value="NifS"/>
    <property type="match status" value="1"/>
</dbReference>
<dbReference type="InterPro" id="IPR000192">
    <property type="entry name" value="Aminotrans_V_dom"/>
</dbReference>
<sequence>MSIYLDNAATSFPKPESVYQAVDNYQRNIGVNPGRGSYRRAEQAQEIIVETRKLLSQLFNIETPARIVFTANVTEALNLTLKGLLQEGDHVITSQLEHNAMWRPLKRLERERNIDLTAIPCLEGSYLDVDQIEKAICPETKLVALNHASNVTGAILPIKEVGDICRQHQIPLLVDTAQTAGVYPIDVQRLNIDLLAFTGHKGLLGPTGTGGLYINSDIELQPLKEGGTGGDSLLERQPDYLPNRFEAGTHNIVGIAGLRAAVKFILEESITNIRAHEQELTSYMLDYLQQIPGLKIYGPAEPERQVAVISFNLEEIPPEEAAYVLDEVYEIMVRAGLHCAPPAHRCIGTVNRGTVRISFNYFNTKEDCQQLYEALCDLSNC</sequence>
<keyword evidence="5" id="KW-0663">Pyridoxal phosphate</keyword>
<dbReference type="InterPro" id="IPR010970">
    <property type="entry name" value="Cys_dSase_SufS"/>
</dbReference>
<evidence type="ECO:0000259" key="8">
    <source>
        <dbReference type="Pfam" id="PF00266"/>
    </source>
</evidence>
<dbReference type="GO" id="GO:0031071">
    <property type="term" value="F:cysteine desulfurase activity"/>
    <property type="evidence" value="ECO:0007669"/>
    <property type="project" value="UniProtKB-EC"/>
</dbReference>
<comment type="similarity">
    <text evidence="2">Belongs to the class-V pyridoxal-phosphate-dependent aminotransferase family. Csd subfamily.</text>
</comment>
<name>D9QT22_ACEAZ</name>
<comment type="cofactor">
    <cofactor evidence="1 7">
        <name>pyridoxal 5'-phosphate</name>
        <dbReference type="ChEBI" id="CHEBI:597326"/>
    </cofactor>
</comment>
<dbReference type="STRING" id="574087.Acear_2027"/>
<dbReference type="Gene3D" id="3.40.640.10">
    <property type="entry name" value="Type I PLP-dependent aspartate aminotransferase-like (Major domain)"/>
    <property type="match status" value="1"/>
</dbReference>
<dbReference type="InterPro" id="IPR016454">
    <property type="entry name" value="Cysteine_dSase"/>
</dbReference>
<evidence type="ECO:0000313" key="9">
    <source>
        <dbReference type="EMBL" id="ADL13522.1"/>
    </source>
</evidence>